<feature type="signal peptide" evidence="1">
    <location>
        <begin position="1"/>
        <end position="23"/>
    </location>
</feature>
<comment type="caution">
    <text evidence="2">The sequence shown here is derived from an EMBL/GenBank/DDBJ whole genome shotgun (WGS) entry which is preliminary data.</text>
</comment>
<reference evidence="2" key="1">
    <citation type="submission" date="2020-12" db="EMBL/GenBank/DDBJ databases">
        <title>Geomonas sp. Red875, isolated from river sediment.</title>
        <authorList>
            <person name="Xu Z."/>
            <person name="Zhang Z."/>
            <person name="Masuda Y."/>
            <person name="Itoh H."/>
            <person name="Senoo K."/>
        </authorList>
    </citation>
    <scope>NUCLEOTIDE SEQUENCE</scope>
    <source>
        <strain evidence="2">Red875</strain>
    </source>
</reference>
<gene>
    <name evidence="2" type="ORF">JFN93_02110</name>
</gene>
<keyword evidence="1" id="KW-0732">Signal</keyword>
<dbReference type="AlphaFoldDB" id="A0A8J7M060"/>
<organism evidence="2 3">
    <name type="scientific">Geomesophilobacter sediminis</name>
    <dbReference type="NCBI Taxonomy" id="2798584"/>
    <lineage>
        <taxon>Bacteria</taxon>
        <taxon>Pseudomonadati</taxon>
        <taxon>Thermodesulfobacteriota</taxon>
        <taxon>Desulfuromonadia</taxon>
        <taxon>Geobacterales</taxon>
        <taxon>Geobacteraceae</taxon>
        <taxon>Geomesophilobacter</taxon>
    </lineage>
</organism>
<evidence type="ECO:0000313" key="2">
    <source>
        <dbReference type="EMBL" id="MBJ6723492.1"/>
    </source>
</evidence>
<dbReference type="EMBL" id="JAEMHM010000002">
    <property type="protein sequence ID" value="MBJ6723492.1"/>
    <property type="molecule type" value="Genomic_DNA"/>
</dbReference>
<proteinExistence type="predicted"/>
<accession>A0A8J7M060</accession>
<dbReference type="Proteomes" id="UP000636888">
    <property type="component" value="Unassembled WGS sequence"/>
</dbReference>
<evidence type="ECO:0000256" key="1">
    <source>
        <dbReference type="SAM" id="SignalP"/>
    </source>
</evidence>
<evidence type="ECO:0000313" key="3">
    <source>
        <dbReference type="Proteomes" id="UP000636888"/>
    </source>
</evidence>
<dbReference type="RefSeq" id="WP_199382340.1">
    <property type="nucleotide sequence ID" value="NZ_JAEMHM010000002.1"/>
</dbReference>
<feature type="chain" id="PRO_5035248286" evidence="1">
    <location>
        <begin position="24"/>
        <end position="488"/>
    </location>
</feature>
<keyword evidence="3" id="KW-1185">Reference proteome</keyword>
<sequence length="488" mass="57738">MHVFRFFIGVVCAALVAASPLFAADQEPAKKERGTIFTLWPLVDYRTSPAEGYRNLSLLGPIFKFQIKGDDRDTAIRPFFYISANPKEGRRSTDFLYPAASLDVTPEAFSYRAFEIYQNTIYRKDQPKEEHGVTLFPFYFSGTSEKYGPYRAVFPFYGTLYQRFWRDEYHFVLFPLYGRTVKNGTTNRHYLYPFFSTTTGDKESGFEFFPLYGRSHKEGVYSKRYVVWPFFTFNDTGLNTDNPTSKTLIFPLYAATDSPKKTARSYLWPFFGYDDDRDKKTFETDYFWPFIYTVRGETKNTTSVLPFWMKETSPGWEKKWLIWPLYRHQEMTSSMFNEEYDRYLFFLYTDRRQTWPKDGATARRTAFWPLFLYKSTPHGVSSISLPAPVEPILDKEGIERDWAPLWRIYQRRWNENGDSASSFLWNLFWHERRGEDLAYEFFPLVSYRSEKAETEFKLFKGLFGYSRSGGERELTLLWIPAGLKWGTK</sequence>
<name>A0A8J7M060_9BACT</name>
<protein>
    <submittedName>
        <fullName evidence="2">Uncharacterized protein</fullName>
    </submittedName>
</protein>